<dbReference type="CDD" id="cd21200">
    <property type="entry name" value="CH_SMTN-like"/>
    <property type="match status" value="1"/>
</dbReference>
<dbReference type="PANTHER" id="PTHR23167">
    <property type="entry name" value="CALPONIN HOMOLOGY DOMAIN-CONTAINING PROTEIN DDB_G0272472-RELATED"/>
    <property type="match status" value="1"/>
</dbReference>
<accession>A0A0B7AVV0</accession>
<dbReference type="PROSITE" id="PS50021">
    <property type="entry name" value="CH"/>
    <property type="match status" value="1"/>
</dbReference>
<keyword evidence="2" id="KW-0175">Coiled coil</keyword>
<name>A0A0B7AVV0_9EUPU</name>
<evidence type="ECO:0000313" key="6">
    <source>
        <dbReference type="EMBL" id="CEK85154.1"/>
    </source>
</evidence>
<reference evidence="6" key="1">
    <citation type="submission" date="2014-12" db="EMBL/GenBank/DDBJ databases">
        <title>Insight into the proteome of Arion vulgaris.</title>
        <authorList>
            <person name="Aradska J."/>
            <person name="Bulat T."/>
            <person name="Smidak R."/>
            <person name="Sarate P."/>
            <person name="Gangsoo J."/>
            <person name="Sialana F."/>
            <person name="Bilban M."/>
            <person name="Lubec G."/>
        </authorList>
    </citation>
    <scope>NUCLEOTIDE SEQUENCE</scope>
    <source>
        <tissue evidence="6">Skin</tissue>
    </source>
</reference>
<evidence type="ECO:0000256" key="1">
    <source>
        <dbReference type="ARBA" id="ARBA00022553"/>
    </source>
</evidence>
<dbReference type="InterPro" id="IPR022189">
    <property type="entry name" value="SMTN"/>
</dbReference>
<dbReference type="SMART" id="SM00033">
    <property type="entry name" value="CH"/>
    <property type="match status" value="1"/>
</dbReference>
<comment type="similarity">
    <text evidence="3">Belongs to the smoothelin family.</text>
</comment>
<dbReference type="FunFam" id="1.10.418.10:FF:000009">
    <property type="entry name" value="smoothelin isoform X2"/>
    <property type="match status" value="1"/>
</dbReference>
<dbReference type="InterPro" id="IPR050540">
    <property type="entry name" value="F-actin_Monoox_Mical"/>
</dbReference>
<protein>
    <recommendedName>
        <fullName evidence="5">Calponin-homology (CH) domain-containing protein</fullName>
    </recommendedName>
</protein>
<proteinExistence type="inferred from homology"/>
<evidence type="ECO:0000259" key="5">
    <source>
        <dbReference type="PROSITE" id="PS50021"/>
    </source>
</evidence>
<evidence type="ECO:0000256" key="4">
    <source>
        <dbReference type="SAM" id="MobiDB-lite"/>
    </source>
</evidence>
<feature type="compositionally biased region" description="Low complexity" evidence="4">
    <location>
        <begin position="129"/>
        <end position="160"/>
    </location>
</feature>
<dbReference type="Pfam" id="PF00307">
    <property type="entry name" value="CH"/>
    <property type="match status" value="1"/>
</dbReference>
<feature type="compositionally biased region" description="Basic and acidic residues" evidence="4">
    <location>
        <begin position="11"/>
        <end position="76"/>
    </location>
</feature>
<dbReference type="Pfam" id="PF12510">
    <property type="entry name" value="Smoothelin"/>
    <property type="match status" value="1"/>
</dbReference>
<dbReference type="InterPro" id="IPR036872">
    <property type="entry name" value="CH_dom_sf"/>
</dbReference>
<feature type="region of interest" description="Disordered" evidence="4">
    <location>
        <begin position="123"/>
        <end position="177"/>
    </location>
</feature>
<evidence type="ECO:0000256" key="2">
    <source>
        <dbReference type="ARBA" id="ARBA00023054"/>
    </source>
</evidence>
<dbReference type="EMBL" id="HACG01038289">
    <property type="protein sequence ID" value="CEK85154.1"/>
    <property type="molecule type" value="Transcribed_RNA"/>
</dbReference>
<dbReference type="PANTHER" id="PTHR23167:SF88">
    <property type="entry name" value="CALPONIN-HOMOLOGY (CH) DOMAIN-CONTAINING PROTEIN"/>
    <property type="match status" value="1"/>
</dbReference>
<dbReference type="InterPro" id="IPR001715">
    <property type="entry name" value="CH_dom"/>
</dbReference>
<sequence>MPSYQDITNEEELHKMMNETEDFEERKKIRARIREIRDKQRDEMDAKRKQREAEAEDQVKKKFERAEEEKRKKMEAYKQQAPTHARESKYHEVSQGLIQDKFKAAEEEKAQKLAAYSSIAATKTGPSGGEVTTTTTSSTTSEKTPGGGTRTVTQKTTETKGFGGTSYGKPAAKPQGPKSAMAAFKQMDNTANPNAAAAKSKAMVRSPSAIKQMLLDWTKAMTQGYSEVEVTNFSTSWNNGMAFCALIHHFFPNAFDFSKLDPKQRRYNFTLAFDTAEKEADIAPLLDVDDMVKMKNPDWKCVFTYVQSIYRHLKDHENNKAGPIEQ</sequence>
<gene>
    <name evidence="6" type="primary">ORF146654</name>
</gene>
<keyword evidence="1" id="KW-0597">Phosphoprotein</keyword>
<dbReference type="SUPFAM" id="SSF47576">
    <property type="entry name" value="Calponin-homology domain, CH-domain"/>
    <property type="match status" value="1"/>
</dbReference>
<evidence type="ECO:0000256" key="3">
    <source>
        <dbReference type="ARBA" id="ARBA00061655"/>
    </source>
</evidence>
<organism evidence="6">
    <name type="scientific">Arion vulgaris</name>
    <dbReference type="NCBI Taxonomy" id="1028688"/>
    <lineage>
        <taxon>Eukaryota</taxon>
        <taxon>Metazoa</taxon>
        <taxon>Spiralia</taxon>
        <taxon>Lophotrochozoa</taxon>
        <taxon>Mollusca</taxon>
        <taxon>Gastropoda</taxon>
        <taxon>Heterobranchia</taxon>
        <taxon>Euthyneura</taxon>
        <taxon>Panpulmonata</taxon>
        <taxon>Eupulmonata</taxon>
        <taxon>Stylommatophora</taxon>
        <taxon>Helicina</taxon>
        <taxon>Arionoidea</taxon>
        <taxon>Arionidae</taxon>
        <taxon>Arion</taxon>
    </lineage>
</organism>
<feature type="region of interest" description="Disordered" evidence="4">
    <location>
        <begin position="1"/>
        <end position="92"/>
    </location>
</feature>
<dbReference type="Gene3D" id="1.10.418.10">
    <property type="entry name" value="Calponin-like domain"/>
    <property type="match status" value="1"/>
</dbReference>
<feature type="domain" description="Calponin-homology (CH)" evidence="5">
    <location>
        <begin position="208"/>
        <end position="314"/>
    </location>
</feature>
<dbReference type="AlphaFoldDB" id="A0A0B7AVV0"/>